<keyword evidence="3" id="KW-0963">Cytoplasm</keyword>
<keyword evidence="5" id="KW-0493">Microtubule</keyword>
<comment type="similarity">
    <text evidence="2">Belongs to the HAUS3 family.</text>
</comment>
<evidence type="ECO:0000256" key="1">
    <source>
        <dbReference type="ARBA" id="ARBA00004186"/>
    </source>
</evidence>
<evidence type="ECO:0000313" key="11">
    <source>
        <dbReference type="EMBL" id="CAK9222174.1"/>
    </source>
</evidence>
<dbReference type="EMBL" id="OZ019896">
    <property type="protein sequence ID" value="CAK9222174.1"/>
    <property type="molecule type" value="Genomic_DNA"/>
</dbReference>
<dbReference type="Proteomes" id="UP001497512">
    <property type="component" value="Chromosome 4"/>
</dbReference>
<organism evidence="11 12">
    <name type="scientific">Sphagnum troendelagicum</name>
    <dbReference type="NCBI Taxonomy" id="128251"/>
    <lineage>
        <taxon>Eukaryota</taxon>
        <taxon>Viridiplantae</taxon>
        <taxon>Streptophyta</taxon>
        <taxon>Embryophyta</taxon>
        <taxon>Bryophyta</taxon>
        <taxon>Sphagnophytina</taxon>
        <taxon>Sphagnopsida</taxon>
        <taxon>Sphagnales</taxon>
        <taxon>Sphagnaceae</taxon>
        <taxon>Sphagnum</taxon>
    </lineage>
</organism>
<sequence>MSGARLCATLADLGYEGWQLLDADSFEWPFQYEETRPLLNFLCTNLRPSNALTLPELLQYNELKAEGKLLEGEDLDFAYGSISAFASMRSNQEAILGSEESLKEIKEATAAYQSEALGLQKHIQLLQSRLESLGGQTSSLIQWRRARAAAASSTANNLLVVEEKLAARNLEMNTVLEKLSSSARELSYYHSGEEDGIFISFADLQPYTSQDQAYTKQLRDWFSKQFDVGPSRLVAELGKSKCSSEALDEVTNRFVKGDLERAYHRRFVELQRLRSIFGVSERQWVEAHVEKAKQQAVLLMAQSQATADQAHVHSDLQTLRRKQTDIGGELYALSRKEDKLLSEVIPSLCWDLAQLQDTYTLQGDYDLKVMRQEYYISQQKKFIGFLVDQLARHRFLQVASHLERKTTSSAYELLRLVEADLQAYTQITSGRIDGCVGLAVVGAEAHEHGAVDDRDTFLHRVRDLLSIHTYEQGGLPMYVSAPGLVQQILQLQTELQSLQDEVHHSLLQDKHQCLNNLCHMIQQMQQLLFASSTTAQPILCPWPLMKELGEMEKVNSQLSAAIEEVTREHREKAEIVKHHPHEVGRERQVFVDFFCAPDRLRNQVRELSARVKALQI</sequence>
<evidence type="ECO:0000256" key="7">
    <source>
        <dbReference type="ARBA" id="ARBA00023054"/>
    </source>
</evidence>
<keyword evidence="9" id="KW-0131">Cell cycle</keyword>
<reference evidence="11" key="1">
    <citation type="submission" date="2024-02" db="EMBL/GenBank/DDBJ databases">
        <authorList>
            <consortium name="ELIXIR-Norway"/>
            <consortium name="Elixir Norway"/>
        </authorList>
    </citation>
    <scope>NUCLEOTIDE SEQUENCE</scope>
</reference>
<evidence type="ECO:0000256" key="6">
    <source>
        <dbReference type="ARBA" id="ARBA00022776"/>
    </source>
</evidence>
<evidence type="ECO:0000256" key="5">
    <source>
        <dbReference type="ARBA" id="ARBA00022701"/>
    </source>
</evidence>
<dbReference type="PANTHER" id="PTHR19378">
    <property type="entry name" value="GOLGIN- RELATED"/>
    <property type="match status" value="1"/>
</dbReference>
<evidence type="ECO:0000256" key="2">
    <source>
        <dbReference type="ARBA" id="ARBA00009645"/>
    </source>
</evidence>
<evidence type="ECO:0000256" key="4">
    <source>
        <dbReference type="ARBA" id="ARBA00022618"/>
    </source>
</evidence>
<dbReference type="PANTHER" id="PTHR19378:SF0">
    <property type="entry name" value="HAUS AUGMIN-LIKE COMPLEX SUBUNIT 3"/>
    <property type="match status" value="1"/>
</dbReference>
<feature type="domain" description="HAUS augmin-like complex subunit 3 N-terminal" evidence="10">
    <location>
        <begin position="28"/>
        <end position="290"/>
    </location>
</feature>
<dbReference type="InterPro" id="IPR032733">
    <property type="entry name" value="HAUS3_N"/>
</dbReference>
<proteinExistence type="inferred from homology"/>
<dbReference type="InterPro" id="IPR026206">
    <property type="entry name" value="HAUS3"/>
</dbReference>
<keyword evidence="12" id="KW-1185">Reference proteome</keyword>
<evidence type="ECO:0000256" key="9">
    <source>
        <dbReference type="ARBA" id="ARBA00023306"/>
    </source>
</evidence>
<evidence type="ECO:0000256" key="8">
    <source>
        <dbReference type="ARBA" id="ARBA00023212"/>
    </source>
</evidence>
<keyword evidence="8" id="KW-0206">Cytoskeleton</keyword>
<keyword evidence="4" id="KW-0132">Cell division</keyword>
<dbReference type="PRINTS" id="PR02089">
    <property type="entry name" value="HAUSAUGMINL3"/>
</dbReference>
<keyword evidence="6" id="KW-0498">Mitosis</keyword>
<keyword evidence="7" id="KW-0175">Coiled coil</keyword>
<protein>
    <recommendedName>
        <fullName evidence="10">HAUS augmin-like complex subunit 3 N-terminal domain-containing protein</fullName>
    </recommendedName>
</protein>
<accession>A0ABP0UHT1</accession>
<comment type="subcellular location">
    <subcellularLocation>
        <location evidence="1">Cytoplasm</location>
        <location evidence="1">Cytoskeleton</location>
        <location evidence="1">Spindle</location>
    </subcellularLocation>
</comment>
<gene>
    <name evidence="11" type="ORF">CSSPTR1EN2_LOCUS15933</name>
</gene>
<dbReference type="Pfam" id="PF14932">
    <property type="entry name" value="HAUS-augmin3"/>
    <property type="match status" value="1"/>
</dbReference>
<name>A0ABP0UHT1_9BRYO</name>
<evidence type="ECO:0000313" key="12">
    <source>
        <dbReference type="Proteomes" id="UP001497512"/>
    </source>
</evidence>
<evidence type="ECO:0000259" key="10">
    <source>
        <dbReference type="Pfam" id="PF14932"/>
    </source>
</evidence>
<evidence type="ECO:0000256" key="3">
    <source>
        <dbReference type="ARBA" id="ARBA00022490"/>
    </source>
</evidence>